<dbReference type="InterPro" id="IPR043129">
    <property type="entry name" value="ATPase_NBD"/>
</dbReference>
<dbReference type="PANTHER" id="PTHR11735">
    <property type="entry name" value="TRNA N6-ADENOSINE THREONYLCARBAMOYLTRANSFERASE"/>
    <property type="match status" value="1"/>
</dbReference>
<gene>
    <name evidence="2" type="primary">tsaB</name>
    <name evidence="2" type="ORF">GC093_15380</name>
</gene>
<evidence type="ECO:0000259" key="1">
    <source>
        <dbReference type="Pfam" id="PF00814"/>
    </source>
</evidence>
<dbReference type="PANTHER" id="PTHR11735:SF11">
    <property type="entry name" value="TRNA THREONYLCARBAMOYLADENOSINE BIOSYNTHESIS PROTEIN TSAB"/>
    <property type="match status" value="1"/>
</dbReference>
<dbReference type="Proteomes" id="UP000641588">
    <property type="component" value="Unassembled WGS sequence"/>
</dbReference>
<dbReference type="AlphaFoldDB" id="A0A972H1N9"/>
<dbReference type="Pfam" id="PF00814">
    <property type="entry name" value="TsaD"/>
    <property type="match status" value="1"/>
</dbReference>
<keyword evidence="3" id="KW-1185">Reference proteome</keyword>
<dbReference type="SUPFAM" id="SSF53067">
    <property type="entry name" value="Actin-like ATPase domain"/>
    <property type="match status" value="2"/>
</dbReference>
<organism evidence="2 3">
    <name type="scientific">Paenibacillus foliorum</name>
    <dbReference type="NCBI Taxonomy" id="2654974"/>
    <lineage>
        <taxon>Bacteria</taxon>
        <taxon>Bacillati</taxon>
        <taxon>Bacillota</taxon>
        <taxon>Bacilli</taxon>
        <taxon>Bacillales</taxon>
        <taxon>Paenibacillaceae</taxon>
        <taxon>Paenibacillus</taxon>
    </lineage>
</organism>
<dbReference type="RefSeq" id="WP_171652812.1">
    <property type="nucleotide sequence ID" value="NZ_WHOD01000059.1"/>
</dbReference>
<accession>A0A972H1N9</accession>
<feature type="domain" description="Gcp-like" evidence="1">
    <location>
        <begin position="39"/>
        <end position="112"/>
    </location>
</feature>
<proteinExistence type="predicted"/>
<dbReference type="Gene3D" id="3.30.420.40">
    <property type="match status" value="1"/>
</dbReference>
<protein>
    <submittedName>
        <fullName evidence="2">tRNA (Adenosine(37)-N6)-threonylcarbamoyltransferase complex dimerization subunit type 1 TsaB</fullName>
    </submittedName>
</protein>
<dbReference type="NCBIfam" id="TIGR03725">
    <property type="entry name" value="T6A_YeaZ"/>
    <property type="match status" value="1"/>
</dbReference>
<dbReference type="GO" id="GO:0002949">
    <property type="term" value="P:tRNA threonylcarbamoyladenosine modification"/>
    <property type="evidence" value="ECO:0007669"/>
    <property type="project" value="InterPro"/>
</dbReference>
<name>A0A972H1N9_9BACL</name>
<evidence type="ECO:0000313" key="2">
    <source>
        <dbReference type="EMBL" id="NOU94591.1"/>
    </source>
</evidence>
<sequence>MTSISKSINGTLLAIDTSTSSMSVALTRGGELLGELSSKAERNHSIHLIPLIQQLLSSAGIHPRELDAIAVGVGPGSYTGVRIGVTVAKTFAWTHGMDLLGVSSLEALALGGGAAFLTGTGVTPDSEQATLAADETLKTAATTEVTLGIVESGDYESAEAELSKQSETIWIVPMFEARRGQAFTGLYQASPQGWSCLIADGIRLMSDWSEELLERTRNVSGSDFVMPDRILFVGETDLHVEVLQKFFERWSGACGMVGNEMRARHIADIGRRHWRDGRIEQAHGLVPNYTQITEAEANLLAKKL</sequence>
<evidence type="ECO:0000313" key="3">
    <source>
        <dbReference type="Proteomes" id="UP000641588"/>
    </source>
</evidence>
<comment type="caution">
    <text evidence="2">The sequence shown here is derived from an EMBL/GenBank/DDBJ whole genome shotgun (WGS) entry which is preliminary data.</text>
</comment>
<dbReference type="EMBL" id="WHOD01000059">
    <property type="protein sequence ID" value="NOU94591.1"/>
    <property type="molecule type" value="Genomic_DNA"/>
</dbReference>
<dbReference type="CDD" id="cd24032">
    <property type="entry name" value="ASKHA_NBD_TsaB"/>
    <property type="match status" value="1"/>
</dbReference>
<reference evidence="2" key="1">
    <citation type="submission" date="2019-10" db="EMBL/GenBank/DDBJ databases">
        <title>Description of Paenibacillus glebae sp. nov.</title>
        <authorList>
            <person name="Carlier A."/>
            <person name="Qi S."/>
        </authorList>
    </citation>
    <scope>NUCLEOTIDE SEQUENCE</scope>
    <source>
        <strain evidence="2">LMG 31456</strain>
    </source>
</reference>
<dbReference type="InterPro" id="IPR000905">
    <property type="entry name" value="Gcp-like_dom"/>
</dbReference>
<dbReference type="GO" id="GO:0005829">
    <property type="term" value="C:cytosol"/>
    <property type="evidence" value="ECO:0007669"/>
    <property type="project" value="TreeGrafter"/>
</dbReference>
<dbReference type="InterPro" id="IPR022496">
    <property type="entry name" value="T6A_TsaB"/>
</dbReference>